<name>A0A9X8YS04_SERMA</name>
<gene>
    <name evidence="1" type="ORF">E0L31_01760</name>
</gene>
<reference evidence="1" key="1">
    <citation type="submission" date="2019-03" db="EMBL/GenBank/DDBJ databases">
        <title>Serratia marcescens strain N2 draft genome.</title>
        <authorList>
            <person name="Yassin A."/>
            <person name="El-Kenawy N."/>
            <person name="Youssef N.H."/>
        </authorList>
    </citation>
    <scope>NUCLEOTIDE SEQUENCE [LARGE SCALE GENOMIC DNA]</scope>
    <source>
        <strain evidence="1">N2</strain>
    </source>
</reference>
<comment type="caution">
    <text evidence="1">The sequence shown here is derived from an EMBL/GenBank/DDBJ whole genome shotgun (WGS) entry which is preliminary data.</text>
</comment>
<proteinExistence type="predicted"/>
<protein>
    <submittedName>
        <fullName evidence="1">Uncharacterized protein</fullName>
    </submittedName>
</protein>
<organism evidence="1">
    <name type="scientific">Serratia marcescens</name>
    <dbReference type="NCBI Taxonomy" id="615"/>
    <lineage>
        <taxon>Bacteria</taxon>
        <taxon>Pseudomonadati</taxon>
        <taxon>Pseudomonadota</taxon>
        <taxon>Gammaproteobacteria</taxon>
        <taxon>Enterobacterales</taxon>
        <taxon>Yersiniaceae</taxon>
        <taxon>Serratia</taxon>
    </lineage>
</organism>
<dbReference type="AlphaFoldDB" id="A0A9X8YS04"/>
<evidence type="ECO:0000313" key="1">
    <source>
        <dbReference type="EMBL" id="TFV51960.1"/>
    </source>
</evidence>
<dbReference type="EMBL" id="SPSG01000184">
    <property type="protein sequence ID" value="TFV51960.1"/>
    <property type="molecule type" value="Genomic_DNA"/>
</dbReference>
<accession>A0A9X8YS04</accession>
<sequence length="263" mass="29604">MNNTQEDKHYPAVMAFMNNSPALVNNEKIQQFSKDVAQAEVEFLSLLASCDKSAEELKLIDQRLTQLKTNRSLAIQQGDECRISWKDAIKLNLGVLGQESKELRAKVTESEEVAFEIDELIKHAESERGEVLVYAAREITAAKAARMSLLRACANLEFEKLFVVFGAVISRAAEIKRANAIAEYYLQGTHKFYTQTEADVSEIINYEFMSRVNGINFDVASNLHAESEAIKMCHRKIPATSEMSELLKSPIRLAKEIKQIEGK</sequence>